<evidence type="ECO:0000313" key="1">
    <source>
        <dbReference type="EMBL" id="VFK04729.1"/>
    </source>
</evidence>
<dbReference type="EMBL" id="CAADFI010000483">
    <property type="protein sequence ID" value="VFK04729.1"/>
    <property type="molecule type" value="Genomic_DNA"/>
</dbReference>
<dbReference type="EMBL" id="CAADFJ010000381">
    <property type="protein sequence ID" value="VFK06869.1"/>
    <property type="molecule type" value="Genomic_DNA"/>
</dbReference>
<reference evidence="1" key="1">
    <citation type="submission" date="2019-02" db="EMBL/GenBank/DDBJ databases">
        <authorList>
            <person name="Gruber-Vodicka R. H."/>
            <person name="Seah K. B. B."/>
        </authorList>
    </citation>
    <scope>NUCLEOTIDE SEQUENCE</scope>
    <source>
        <strain evidence="3">BECK_SA2B12</strain>
        <strain evidence="2">BECK_SA2B15</strain>
        <strain evidence="1">BECK_SA2B20</strain>
    </source>
</reference>
<accession>A0A450VIV4</accession>
<protein>
    <submittedName>
        <fullName evidence="1">Uncharacterized protein</fullName>
    </submittedName>
</protein>
<dbReference type="EMBL" id="CAADFG010000485">
    <property type="protein sequence ID" value="VFK04964.1"/>
    <property type="molecule type" value="Genomic_DNA"/>
</dbReference>
<sequence length="94" mass="10660">MNRISGEDYKTYLIGGWASPARERFNMPVYALPAFTDACGPVLMQRLAERMGGQFLMGNDVLIWELGELAYQKDAIIQKYEELLSAIQGEMTHE</sequence>
<name>A0A450VIV4_9GAMM</name>
<evidence type="ECO:0000313" key="3">
    <source>
        <dbReference type="EMBL" id="VFK06869.1"/>
    </source>
</evidence>
<gene>
    <name evidence="2" type="ORF">BECKH772A_GA0070896_104851</name>
    <name evidence="1" type="ORF">BECKH772B_GA0070898_104831</name>
    <name evidence="3" type="ORF">BECKH772C_GA0070978_103811</name>
</gene>
<proteinExistence type="predicted"/>
<organism evidence="1">
    <name type="scientific">Candidatus Kentrum eta</name>
    <dbReference type="NCBI Taxonomy" id="2126337"/>
    <lineage>
        <taxon>Bacteria</taxon>
        <taxon>Pseudomonadati</taxon>
        <taxon>Pseudomonadota</taxon>
        <taxon>Gammaproteobacteria</taxon>
        <taxon>Candidatus Kentrum</taxon>
    </lineage>
</organism>
<dbReference type="AlphaFoldDB" id="A0A450VIV4"/>
<evidence type="ECO:0000313" key="2">
    <source>
        <dbReference type="EMBL" id="VFK04964.1"/>
    </source>
</evidence>